<name>A0A9D1R3H4_9FIRM</name>
<evidence type="ECO:0000256" key="1">
    <source>
        <dbReference type="ARBA" id="ARBA00006540"/>
    </source>
</evidence>
<dbReference type="SUPFAM" id="SSF50447">
    <property type="entry name" value="Translation proteins"/>
    <property type="match status" value="1"/>
</dbReference>
<dbReference type="EMBL" id="DXGH01000010">
    <property type="protein sequence ID" value="HIW80305.1"/>
    <property type="molecule type" value="Genomic_DNA"/>
</dbReference>
<dbReference type="Proteomes" id="UP000824265">
    <property type="component" value="Unassembled WGS sequence"/>
</dbReference>
<organism evidence="11 12">
    <name type="scientific">Candidatus Acetatifactor stercoripullorum</name>
    <dbReference type="NCBI Taxonomy" id="2838414"/>
    <lineage>
        <taxon>Bacteria</taxon>
        <taxon>Bacillati</taxon>
        <taxon>Bacillota</taxon>
        <taxon>Clostridia</taxon>
        <taxon>Lachnospirales</taxon>
        <taxon>Lachnospiraceae</taxon>
        <taxon>Acetatifactor</taxon>
    </lineage>
</organism>
<sequence length="227" mass="24412">MKKAILATKVGMTQIFSEDGVLVPVTVLQAGPCVVTQIKTVENDGYSAVQVGFVDKKDKIINKDAGGRKEIIHRHGANKAEQGHFKKAGVSSKRYVREFKFENAQEYALGGEIKADIFEAGDKIDASAISKGKGFQGAIKRHGQHRGPMAHGSKFHRHQGSNGACSSPSRVFKGKGMPGHMGCVKVTVQNLEVIRVDAEKNLLLVKGSVPGPKKGLVTIKETVKVEA</sequence>
<keyword evidence="4 7" id="KW-0689">Ribosomal protein</keyword>
<dbReference type="Gene3D" id="2.40.30.10">
    <property type="entry name" value="Translation factors"/>
    <property type="match status" value="1"/>
</dbReference>
<evidence type="ECO:0000256" key="7">
    <source>
        <dbReference type="HAMAP-Rule" id="MF_01325"/>
    </source>
</evidence>
<keyword evidence="5 7" id="KW-0687">Ribonucleoprotein</keyword>
<evidence type="ECO:0000256" key="10">
    <source>
        <dbReference type="SAM" id="MobiDB-lite"/>
    </source>
</evidence>
<evidence type="ECO:0000256" key="5">
    <source>
        <dbReference type="ARBA" id="ARBA00023274"/>
    </source>
</evidence>
<dbReference type="GO" id="GO:0003735">
    <property type="term" value="F:structural constituent of ribosome"/>
    <property type="evidence" value="ECO:0007669"/>
    <property type="project" value="UniProtKB-UniRule"/>
</dbReference>
<dbReference type="InterPro" id="IPR019927">
    <property type="entry name" value="Ribosomal_uL3_bac/org-type"/>
</dbReference>
<evidence type="ECO:0000256" key="3">
    <source>
        <dbReference type="ARBA" id="ARBA00022884"/>
    </source>
</evidence>
<dbReference type="RefSeq" id="WP_318703310.1">
    <property type="nucleotide sequence ID" value="NZ_CALWMU010000035.1"/>
</dbReference>
<evidence type="ECO:0000256" key="2">
    <source>
        <dbReference type="ARBA" id="ARBA00022730"/>
    </source>
</evidence>
<comment type="similarity">
    <text evidence="1 7 8">Belongs to the universal ribosomal protein uL3 family.</text>
</comment>
<evidence type="ECO:0000313" key="12">
    <source>
        <dbReference type="Proteomes" id="UP000824265"/>
    </source>
</evidence>
<keyword evidence="2 7" id="KW-0699">rRNA-binding</keyword>
<gene>
    <name evidence="7 11" type="primary">rplC</name>
    <name evidence="11" type="ORF">H9742_02070</name>
</gene>
<dbReference type="GO" id="GO:0022625">
    <property type="term" value="C:cytosolic large ribosomal subunit"/>
    <property type="evidence" value="ECO:0007669"/>
    <property type="project" value="TreeGrafter"/>
</dbReference>
<dbReference type="Gene3D" id="3.30.160.810">
    <property type="match status" value="1"/>
</dbReference>
<dbReference type="Pfam" id="PF00297">
    <property type="entry name" value="Ribosomal_L3"/>
    <property type="match status" value="1"/>
</dbReference>
<dbReference type="InterPro" id="IPR000597">
    <property type="entry name" value="Ribosomal_uL3"/>
</dbReference>
<comment type="function">
    <text evidence="7 9">One of the primary rRNA binding proteins, it binds directly near the 3'-end of the 23S rRNA, where it nucleates assembly of the 50S subunit.</text>
</comment>
<evidence type="ECO:0000313" key="11">
    <source>
        <dbReference type="EMBL" id="HIW80305.1"/>
    </source>
</evidence>
<evidence type="ECO:0000256" key="4">
    <source>
        <dbReference type="ARBA" id="ARBA00022980"/>
    </source>
</evidence>
<dbReference type="NCBIfam" id="TIGR03625">
    <property type="entry name" value="L3_bact"/>
    <property type="match status" value="1"/>
</dbReference>
<dbReference type="InterPro" id="IPR009000">
    <property type="entry name" value="Transl_B-barrel_sf"/>
</dbReference>
<dbReference type="PROSITE" id="PS00474">
    <property type="entry name" value="RIBOSOMAL_L3"/>
    <property type="match status" value="1"/>
</dbReference>
<accession>A0A9D1R3H4</accession>
<keyword evidence="3 7" id="KW-0694">RNA-binding</keyword>
<protein>
    <recommendedName>
        <fullName evidence="6 7">Large ribosomal subunit protein uL3</fullName>
    </recommendedName>
</protein>
<evidence type="ECO:0000256" key="6">
    <source>
        <dbReference type="ARBA" id="ARBA00035243"/>
    </source>
</evidence>
<dbReference type="InterPro" id="IPR019926">
    <property type="entry name" value="Ribosomal_uL3_CS"/>
</dbReference>
<comment type="subunit">
    <text evidence="7 9">Part of the 50S ribosomal subunit. Forms a cluster with proteins L14 and L19.</text>
</comment>
<dbReference type="HAMAP" id="MF_01325_B">
    <property type="entry name" value="Ribosomal_uL3_B"/>
    <property type="match status" value="1"/>
</dbReference>
<evidence type="ECO:0000256" key="8">
    <source>
        <dbReference type="RuleBase" id="RU003905"/>
    </source>
</evidence>
<feature type="region of interest" description="Disordered" evidence="10">
    <location>
        <begin position="140"/>
        <end position="167"/>
    </location>
</feature>
<reference evidence="11" key="1">
    <citation type="journal article" date="2021" name="PeerJ">
        <title>Extensive microbial diversity within the chicken gut microbiome revealed by metagenomics and culture.</title>
        <authorList>
            <person name="Gilroy R."/>
            <person name="Ravi A."/>
            <person name="Getino M."/>
            <person name="Pursley I."/>
            <person name="Horton D.L."/>
            <person name="Alikhan N.F."/>
            <person name="Baker D."/>
            <person name="Gharbi K."/>
            <person name="Hall N."/>
            <person name="Watson M."/>
            <person name="Adriaenssens E.M."/>
            <person name="Foster-Nyarko E."/>
            <person name="Jarju S."/>
            <person name="Secka A."/>
            <person name="Antonio M."/>
            <person name="Oren A."/>
            <person name="Chaudhuri R.R."/>
            <person name="La Ragione R."/>
            <person name="Hildebrand F."/>
            <person name="Pallen M.J."/>
        </authorList>
    </citation>
    <scope>NUCLEOTIDE SEQUENCE</scope>
    <source>
        <strain evidence="11">CHK195-6426</strain>
    </source>
</reference>
<dbReference type="GO" id="GO:0006412">
    <property type="term" value="P:translation"/>
    <property type="evidence" value="ECO:0007669"/>
    <property type="project" value="UniProtKB-UniRule"/>
</dbReference>
<proteinExistence type="inferred from homology"/>
<dbReference type="AlphaFoldDB" id="A0A9D1R3H4"/>
<dbReference type="PANTHER" id="PTHR11229:SF16">
    <property type="entry name" value="LARGE RIBOSOMAL SUBUNIT PROTEIN UL3C"/>
    <property type="match status" value="1"/>
</dbReference>
<dbReference type="GO" id="GO:0019843">
    <property type="term" value="F:rRNA binding"/>
    <property type="evidence" value="ECO:0007669"/>
    <property type="project" value="UniProtKB-UniRule"/>
</dbReference>
<dbReference type="PANTHER" id="PTHR11229">
    <property type="entry name" value="50S RIBOSOMAL PROTEIN L3"/>
    <property type="match status" value="1"/>
</dbReference>
<dbReference type="FunFam" id="2.40.30.10:FF:000004">
    <property type="entry name" value="50S ribosomal protein L3"/>
    <property type="match status" value="1"/>
</dbReference>
<reference evidence="11" key="2">
    <citation type="submission" date="2021-04" db="EMBL/GenBank/DDBJ databases">
        <authorList>
            <person name="Gilroy R."/>
        </authorList>
    </citation>
    <scope>NUCLEOTIDE SEQUENCE</scope>
    <source>
        <strain evidence="11">CHK195-6426</strain>
    </source>
</reference>
<evidence type="ECO:0000256" key="9">
    <source>
        <dbReference type="RuleBase" id="RU003906"/>
    </source>
</evidence>
<comment type="caution">
    <text evidence="11">The sequence shown here is derived from an EMBL/GenBank/DDBJ whole genome shotgun (WGS) entry which is preliminary data.</text>
</comment>